<comment type="caution">
    <text evidence="1">The sequence shown here is derived from an EMBL/GenBank/DDBJ whole genome shotgun (WGS) entry which is preliminary data.</text>
</comment>
<sequence>MGYAMDTKSRRFIALAELLLVEINAANELPATVENVAELLERMIRTIDAYRATGGDVADLLRKTVQVMDAYRATGGDVAALLAASNAGTKLSDLGQFLSPTNIWTTTLDAG</sequence>
<name>A0ABU5SRI1_9CYAN</name>
<reference evidence="1 2" key="1">
    <citation type="submission" date="2023-12" db="EMBL/GenBank/DDBJ databases">
        <title>Baltic Sea Cyanobacteria.</title>
        <authorList>
            <person name="Delbaje E."/>
            <person name="Fewer D.P."/>
            <person name="Shishido T.K."/>
        </authorList>
    </citation>
    <scope>NUCLEOTIDE SEQUENCE [LARGE SCALE GENOMIC DNA]</scope>
    <source>
        <strain evidence="1 2">UHCC 0281</strain>
    </source>
</reference>
<protein>
    <submittedName>
        <fullName evidence="1">Uncharacterized protein</fullName>
    </submittedName>
</protein>
<gene>
    <name evidence="1" type="ORF">VB739_00915</name>
</gene>
<dbReference type="RefSeq" id="WP_323355270.1">
    <property type="nucleotide sequence ID" value="NZ_JAYGHY010000002.1"/>
</dbReference>
<proteinExistence type="predicted"/>
<accession>A0ABU5SRI1</accession>
<keyword evidence="2" id="KW-1185">Reference proteome</keyword>
<evidence type="ECO:0000313" key="1">
    <source>
        <dbReference type="EMBL" id="MEA5441109.1"/>
    </source>
</evidence>
<dbReference type="EMBL" id="JAYGHY010000002">
    <property type="protein sequence ID" value="MEA5441109.1"/>
    <property type="molecule type" value="Genomic_DNA"/>
</dbReference>
<organism evidence="1 2">
    <name type="scientific">Cyanobium gracile UHCC 0281</name>
    <dbReference type="NCBI Taxonomy" id="3110309"/>
    <lineage>
        <taxon>Bacteria</taxon>
        <taxon>Bacillati</taxon>
        <taxon>Cyanobacteriota</taxon>
        <taxon>Cyanophyceae</taxon>
        <taxon>Synechococcales</taxon>
        <taxon>Prochlorococcaceae</taxon>
        <taxon>Cyanobium</taxon>
    </lineage>
</organism>
<evidence type="ECO:0000313" key="2">
    <source>
        <dbReference type="Proteomes" id="UP001302329"/>
    </source>
</evidence>
<dbReference type="Proteomes" id="UP001302329">
    <property type="component" value="Unassembled WGS sequence"/>
</dbReference>